<proteinExistence type="predicted"/>
<dbReference type="Proteomes" id="UP000305539">
    <property type="component" value="Unassembled WGS sequence"/>
</dbReference>
<dbReference type="OrthoDB" id="9101509at2"/>
<dbReference type="RefSeq" id="WP_136897519.1">
    <property type="nucleotide sequence ID" value="NZ_SWJE01000014.1"/>
</dbReference>
<sequence>MSIDNPQNCVIVRWNAETQAVTFCTVDARKVQDVAAKAFNIDLPLDEFGGVVTDELARKLGAGMVNLLSLTNPDLKTLNKTTQAEE</sequence>
<protein>
    <submittedName>
        <fullName evidence="1">Uncharacterized protein</fullName>
    </submittedName>
</protein>
<gene>
    <name evidence="1" type="ORF">FAZ69_23605</name>
</gene>
<dbReference type="EMBL" id="SWJE01000014">
    <property type="protein sequence ID" value="TKC83476.1"/>
    <property type="molecule type" value="Genomic_DNA"/>
</dbReference>
<evidence type="ECO:0000313" key="2">
    <source>
        <dbReference type="Proteomes" id="UP000305539"/>
    </source>
</evidence>
<keyword evidence="2" id="KW-1185">Reference proteome</keyword>
<evidence type="ECO:0000313" key="1">
    <source>
        <dbReference type="EMBL" id="TKC83476.1"/>
    </source>
</evidence>
<dbReference type="AlphaFoldDB" id="A0A4U1HWX2"/>
<comment type="caution">
    <text evidence="1">The sequence shown here is derived from an EMBL/GenBank/DDBJ whole genome shotgun (WGS) entry which is preliminary data.</text>
</comment>
<name>A0A4U1HWX2_9BURK</name>
<organism evidence="1 2">
    <name type="scientific">Trinickia terrae</name>
    <dbReference type="NCBI Taxonomy" id="2571161"/>
    <lineage>
        <taxon>Bacteria</taxon>
        <taxon>Pseudomonadati</taxon>
        <taxon>Pseudomonadota</taxon>
        <taxon>Betaproteobacteria</taxon>
        <taxon>Burkholderiales</taxon>
        <taxon>Burkholderiaceae</taxon>
        <taxon>Trinickia</taxon>
    </lineage>
</organism>
<reference evidence="1 2" key="1">
    <citation type="submission" date="2019-04" db="EMBL/GenBank/DDBJ databases">
        <title>Trinickia sp. 7GSK02, isolated from subtropical forest soil.</title>
        <authorList>
            <person name="Gao Z.-H."/>
            <person name="Qiu L.-H."/>
        </authorList>
    </citation>
    <scope>NUCLEOTIDE SEQUENCE [LARGE SCALE GENOMIC DNA]</scope>
    <source>
        <strain evidence="1 2">7GSK02</strain>
    </source>
</reference>
<accession>A0A4U1HWX2</accession>